<organism evidence="3 4">
    <name type="scientific">Thermogutta terrifontis</name>
    <dbReference type="NCBI Taxonomy" id="1331910"/>
    <lineage>
        <taxon>Bacteria</taxon>
        <taxon>Pseudomonadati</taxon>
        <taxon>Planctomycetota</taxon>
        <taxon>Planctomycetia</taxon>
        <taxon>Pirellulales</taxon>
        <taxon>Thermoguttaceae</taxon>
        <taxon>Thermogutta</taxon>
    </lineage>
</organism>
<dbReference type="Gene3D" id="3.40.50.720">
    <property type="entry name" value="NAD(P)-binding Rossmann-like Domain"/>
    <property type="match status" value="1"/>
</dbReference>
<dbReference type="PANTHER" id="PTHR43818">
    <property type="entry name" value="BCDNA.GH03377"/>
    <property type="match status" value="1"/>
</dbReference>
<sequence>MRVHRRSFLKTSAAAGVVFTFAISGTRSSGRIIGANETINIGVAGIHGRGGAHIDAFASMPNVRVTYLIDPDSRLFASRIKQVEKRGGNTPKCVQDIREALDDKNLDAISIATCNHWHSLMTIWACQAGKDVYVEKPCSHNVFEGRKCVEAARKYGRIVQHGTQSRSSASWAQQVAAIASGKYGKLLVSKGYASKPRWSIGFKEDKDPPPGLDYNLWLGPAQWMPYNENLVHYNWHWFWPTGNGEIGNQGVHQMDIARWAIPGATLPDWVISAGGRYVDEPNHNWKDQGQTPNMQITVMGFGDVLLLFEVRGLVGKAGPGGKKFDPIVTNEFYLEEGVIKDGKFYPKGKDQPEPLVKVDVKMGPGDQFENFIACMRSRKVEELHADIEVAHYSSALCHLGNISYRLGKEVSFAEAAAGLPNHELVAAAWKMLEDNIAGALGVDLTKLTCILGPKLAFDRSKERFVDNPEADKLLTRDYRKPFVVPENV</sequence>
<protein>
    <submittedName>
        <fullName evidence="3">Myo-inositol 2-dehydrogenase</fullName>
        <ecNumber evidence="3">1.1.1.18</ecNumber>
    </submittedName>
</protein>
<dbReference type="InterPro" id="IPR050463">
    <property type="entry name" value="Gfo/Idh/MocA_oxidrdct_glycsds"/>
</dbReference>
<accession>A0A286RF14</accession>
<dbReference type="NCBIfam" id="TIGR01409">
    <property type="entry name" value="TAT_signal_seq"/>
    <property type="match status" value="1"/>
</dbReference>
<dbReference type="EC" id="1.1.1.18" evidence="3"/>
<feature type="domain" description="Gfo/Idh/MocA-like oxidoreductase bacterial type C-terminal" evidence="2">
    <location>
        <begin position="191"/>
        <end position="258"/>
    </location>
</feature>
<gene>
    <name evidence="3" type="ORF">THTE_1954</name>
</gene>
<dbReference type="SUPFAM" id="SSF55347">
    <property type="entry name" value="Glyceraldehyde-3-phosphate dehydrogenase-like, C-terminal domain"/>
    <property type="match status" value="1"/>
</dbReference>
<dbReference type="Proteomes" id="UP000215086">
    <property type="component" value="Chromosome"/>
</dbReference>
<dbReference type="EMBL" id="CP018477">
    <property type="protein sequence ID" value="ASV74556.1"/>
    <property type="molecule type" value="Genomic_DNA"/>
</dbReference>
<dbReference type="InterPro" id="IPR000683">
    <property type="entry name" value="Gfo/Idh/MocA-like_OxRdtase_N"/>
</dbReference>
<dbReference type="GO" id="GO:0000166">
    <property type="term" value="F:nucleotide binding"/>
    <property type="evidence" value="ECO:0007669"/>
    <property type="project" value="InterPro"/>
</dbReference>
<name>A0A286RF14_9BACT</name>
<dbReference type="KEGG" id="ttf:THTE_1954"/>
<dbReference type="PROSITE" id="PS51318">
    <property type="entry name" value="TAT"/>
    <property type="match status" value="1"/>
</dbReference>
<keyword evidence="3" id="KW-0560">Oxidoreductase</keyword>
<dbReference type="GO" id="GO:0050112">
    <property type="term" value="F:inositol 2-dehydrogenase (NAD+) activity"/>
    <property type="evidence" value="ECO:0007669"/>
    <property type="project" value="UniProtKB-EC"/>
</dbReference>
<dbReference type="Pfam" id="PF01408">
    <property type="entry name" value="GFO_IDH_MocA"/>
    <property type="match status" value="1"/>
</dbReference>
<dbReference type="InterPro" id="IPR019546">
    <property type="entry name" value="TAT_signal_bac_arc"/>
</dbReference>
<keyword evidence="4" id="KW-1185">Reference proteome</keyword>
<dbReference type="SUPFAM" id="SSF51735">
    <property type="entry name" value="NAD(P)-binding Rossmann-fold domains"/>
    <property type="match status" value="1"/>
</dbReference>
<dbReference type="RefSeq" id="WP_095414838.1">
    <property type="nucleotide sequence ID" value="NZ_CP018477.1"/>
</dbReference>
<evidence type="ECO:0000259" key="1">
    <source>
        <dbReference type="Pfam" id="PF01408"/>
    </source>
</evidence>
<dbReference type="InterPro" id="IPR006311">
    <property type="entry name" value="TAT_signal"/>
</dbReference>
<feature type="domain" description="Gfo/Idh/MocA-like oxidoreductase N-terminal" evidence="1">
    <location>
        <begin position="39"/>
        <end position="162"/>
    </location>
</feature>
<dbReference type="InterPro" id="IPR036291">
    <property type="entry name" value="NAD(P)-bd_dom_sf"/>
</dbReference>
<dbReference type="InterPro" id="IPR043906">
    <property type="entry name" value="Gfo/Idh/MocA_OxRdtase_bact_C"/>
</dbReference>
<dbReference type="PANTHER" id="PTHR43818:SF5">
    <property type="entry name" value="OXIDOREDUCTASE FAMILY PROTEIN"/>
    <property type="match status" value="1"/>
</dbReference>
<dbReference type="Gene3D" id="3.30.360.10">
    <property type="entry name" value="Dihydrodipicolinate Reductase, domain 2"/>
    <property type="match status" value="1"/>
</dbReference>
<dbReference type="OrthoDB" id="9788246at2"/>
<evidence type="ECO:0000313" key="4">
    <source>
        <dbReference type="Proteomes" id="UP000215086"/>
    </source>
</evidence>
<evidence type="ECO:0000313" key="3">
    <source>
        <dbReference type="EMBL" id="ASV74556.1"/>
    </source>
</evidence>
<dbReference type="AlphaFoldDB" id="A0A286RF14"/>
<dbReference type="Pfam" id="PF19051">
    <property type="entry name" value="GFO_IDH_MocA_C2"/>
    <property type="match status" value="1"/>
</dbReference>
<reference evidence="3 4" key="1">
    <citation type="journal article" name="Front. Microbiol.">
        <title>Sugar Metabolism of the First Thermophilic Planctomycete Thermogutta terrifontis: Comparative Genomic and Transcriptomic Approaches.</title>
        <authorList>
            <person name="Elcheninov A.G."/>
            <person name="Menzel P."/>
            <person name="Gudbergsdottir S.R."/>
            <person name="Slesarev A.I."/>
            <person name="Kadnikov V.V."/>
            <person name="Krogh A."/>
            <person name="Bonch-Osmolovskaya E.A."/>
            <person name="Peng X."/>
            <person name="Kublanov I.V."/>
        </authorList>
    </citation>
    <scope>NUCLEOTIDE SEQUENCE [LARGE SCALE GENOMIC DNA]</scope>
    <source>
        <strain evidence="3 4">R1</strain>
    </source>
</reference>
<evidence type="ECO:0000259" key="2">
    <source>
        <dbReference type="Pfam" id="PF19051"/>
    </source>
</evidence>
<proteinExistence type="predicted"/>